<name>A0ACB9YPY9_9PEZI</name>
<dbReference type="EMBL" id="MU393571">
    <property type="protein sequence ID" value="KAI4860840.1"/>
    <property type="molecule type" value="Genomic_DNA"/>
</dbReference>
<reference evidence="1 2" key="1">
    <citation type="journal article" date="2022" name="New Phytol.">
        <title>Ecological generalism drives hyperdiversity of secondary metabolite gene clusters in xylarialean endophytes.</title>
        <authorList>
            <person name="Franco M.E.E."/>
            <person name="Wisecaver J.H."/>
            <person name="Arnold A.E."/>
            <person name="Ju Y.M."/>
            <person name="Slot J.C."/>
            <person name="Ahrendt S."/>
            <person name="Moore L.P."/>
            <person name="Eastman K.E."/>
            <person name="Scott K."/>
            <person name="Konkel Z."/>
            <person name="Mondo S.J."/>
            <person name="Kuo A."/>
            <person name="Hayes R.D."/>
            <person name="Haridas S."/>
            <person name="Andreopoulos B."/>
            <person name="Riley R."/>
            <person name="LaButti K."/>
            <person name="Pangilinan J."/>
            <person name="Lipzen A."/>
            <person name="Amirebrahimi M."/>
            <person name="Yan J."/>
            <person name="Adam C."/>
            <person name="Keymanesh K."/>
            <person name="Ng V."/>
            <person name="Louie K."/>
            <person name="Northen T."/>
            <person name="Drula E."/>
            <person name="Henrissat B."/>
            <person name="Hsieh H.M."/>
            <person name="Youens-Clark K."/>
            <person name="Lutzoni F."/>
            <person name="Miadlikowska J."/>
            <person name="Eastwood D.C."/>
            <person name="Hamelin R.C."/>
            <person name="Grigoriev I.V."/>
            <person name="U'Ren J.M."/>
        </authorList>
    </citation>
    <scope>NUCLEOTIDE SEQUENCE [LARGE SCALE GENOMIC DNA]</scope>
    <source>
        <strain evidence="1 2">CBS 119005</strain>
    </source>
</reference>
<comment type="caution">
    <text evidence="1">The sequence shown here is derived from an EMBL/GenBank/DDBJ whole genome shotgun (WGS) entry which is preliminary data.</text>
</comment>
<evidence type="ECO:0000313" key="1">
    <source>
        <dbReference type="EMBL" id="KAI4860840.1"/>
    </source>
</evidence>
<keyword evidence="2" id="KW-1185">Reference proteome</keyword>
<proteinExistence type="predicted"/>
<gene>
    <name evidence="1" type="ORF">F4820DRAFT_92570</name>
</gene>
<accession>A0ACB9YPY9</accession>
<organism evidence="1 2">
    <name type="scientific">Hypoxylon rubiginosum</name>
    <dbReference type="NCBI Taxonomy" id="110542"/>
    <lineage>
        <taxon>Eukaryota</taxon>
        <taxon>Fungi</taxon>
        <taxon>Dikarya</taxon>
        <taxon>Ascomycota</taxon>
        <taxon>Pezizomycotina</taxon>
        <taxon>Sordariomycetes</taxon>
        <taxon>Xylariomycetidae</taxon>
        <taxon>Xylariales</taxon>
        <taxon>Hypoxylaceae</taxon>
        <taxon>Hypoxylon</taxon>
    </lineage>
</organism>
<protein>
    <submittedName>
        <fullName evidence="1">Amidase signature domain-containing protein</fullName>
    </submittedName>
</protein>
<evidence type="ECO:0000313" key="2">
    <source>
        <dbReference type="Proteomes" id="UP001497700"/>
    </source>
</evidence>
<dbReference type="Proteomes" id="UP001497700">
    <property type="component" value="Unassembled WGS sequence"/>
</dbReference>
<sequence length="512" mass="55155">MTAVCALRVPMLLDATIEDISEGLDKAVFTSTQLVRAYQARVLETNDHFHAVIQLNPEAEAIAEALDLERKEQGRRSILHGVPILLKDNIVTSDATETTGGSSVLLGSRSSSEAAIVNMLRKAGVVILGKSNMSEFAGFRHTNADTGWSARGGQATGIFWPGQKPSGSSTGSAISVGLGLAAAAFGTETISSIVSPAEKAGIVGFKPTRHEAVSYGLIPVSANLDVVGPMAKTVKDIALIMDVVELDRAFLSPLLDGAPLRGIQVGVIYDPEQPANVQKMAAFKHVVKVLQSSGTNITDGVQLPGLEEYLNLPERLKTLVMETDFKISMEAYLQSLASNPNRLTNLNDLMEAIKNDPQEKYPERNIAIMESASRTSTRDPDYLSMLRKEEYFGGPGGLEGALDNSECRVLISPAASLTFQRFAAMGGSPVISVPIGVYPEGTPIEHDKTGTLVTVAPGIPFSLYLYARRFDDEGLLLVAHIVDKFMQTRKSLKPYKSPTVDLKDYLAHNTIR</sequence>